<protein>
    <recommendedName>
        <fullName evidence="1">N-acetyltransferase domain-containing protein</fullName>
    </recommendedName>
</protein>
<comment type="caution">
    <text evidence="2">The sequence shown here is derived from an EMBL/GenBank/DDBJ whole genome shotgun (WGS) entry which is preliminary data.</text>
</comment>
<evidence type="ECO:0000259" key="1">
    <source>
        <dbReference type="PROSITE" id="PS51186"/>
    </source>
</evidence>
<organism evidence="2 3">
    <name type="scientific">Pseudomonas asuensis</name>
    <dbReference type="NCBI Taxonomy" id="1825787"/>
    <lineage>
        <taxon>Bacteria</taxon>
        <taxon>Pseudomonadati</taxon>
        <taxon>Pseudomonadota</taxon>
        <taxon>Gammaproteobacteria</taxon>
        <taxon>Pseudomonadales</taxon>
        <taxon>Pseudomonadaceae</taxon>
        <taxon>Pseudomonas</taxon>
    </lineage>
</organism>
<reference evidence="3" key="1">
    <citation type="journal article" date="2019" name="Int. J. Syst. Evol. Microbiol.">
        <title>The Global Catalogue of Microorganisms (GCM) 10K type strain sequencing project: providing services to taxonomists for standard genome sequencing and annotation.</title>
        <authorList>
            <consortium name="The Broad Institute Genomics Platform"/>
            <consortium name="The Broad Institute Genome Sequencing Center for Infectious Disease"/>
            <person name="Wu L."/>
            <person name="Ma J."/>
        </authorList>
    </citation>
    <scope>NUCLEOTIDE SEQUENCE [LARGE SCALE GENOMIC DNA]</scope>
    <source>
        <strain evidence="3">JCM 13501</strain>
    </source>
</reference>
<proteinExistence type="predicted"/>
<keyword evidence="3" id="KW-1185">Reference proteome</keyword>
<dbReference type="InterPro" id="IPR016181">
    <property type="entry name" value="Acyl_CoA_acyltransferase"/>
</dbReference>
<dbReference type="PROSITE" id="PS51186">
    <property type="entry name" value="GNAT"/>
    <property type="match status" value="1"/>
</dbReference>
<name>A0ABQ2GVT0_9PSED</name>
<feature type="domain" description="N-acetyltransferase" evidence="1">
    <location>
        <begin position="1"/>
        <end position="84"/>
    </location>
</feature>
<dbReference type="InterPro" id="IPR000182">
    <property type="entry name" value="GNAT_dom"/>
</dbReference>
<evidence type="ECO:0000313" key="2">
    <source>
        <dbReference type="EMBL" id="GGM13541.1"/>
    </source>
</evidence>
<sequence>MFEAYELHPESFTSSVSERKALPMAWWESRLEKDAVFGAWDNNELIGVVGLSFESCEKIRHKATLFGLYILPRLRYHGIGLRLI</sequence>
<dbReference type="CDD" id="cd04301">
    <property type="entry name" value="NAT_SF"/>
    <property type="match status" value="1"/>
</dbReference>
<dbReference type="EMBL" id="BMNW01000005">
    <property type="protein sequence ID" value="GGM13541.1"/>
    <property type="molecule type" value="Genomic_DNA"/>
</dbReference>
<dbReference type="SUPFAM" id="SSF55729">
    <property type="entry name" value="Acyl-CoA N-acyltransferases (Nat)"/>
    <property type="match status" value="1"/>
</dbReference>
<gene>
    <name evidence="2" type="ORF">GCM10009425_25710</name>
</gene>
<dbReference type="Proteomes" id="UP000616499">
    <property type="component" value="Unassembled WGS sequence"/>
</dbReference>
<evidence type="ECO:0000313" key="3">
    <source>
        <dbReference type="Proteomes" id="UP000616499"/>
    </source>
</evidence>
<dbReference type="Pfam" id="PF00583">
    <property type="entry name" value="Acetyltransf_1"/>
    <property type="match status" value="1"/>
</dbReference>
<dbReference type="Gene3D" id="3.40.630.30">
    <property type="match status" value="1"/>
</dbReference>
<accession>A0ABQ2GVT0</accession>